<evidence type="ECO:0000259" key="3">
    <source>
        <dbReference type="PROSITE" id="PS50075"/>
    </source>
</evidence>
<dbReference type="InterPro" id="IPR013120">
    <property type="entry name" value="FAR_NAD-bd"/>
</dbReference>
<dbReference type="OrthoDB" id="429813at2759"/>
<dbReference type="Pfam" id="PF00550">
    <property type="entry name" value="PP-binding"/>
    <property type="match status" value="1"/>
</dbReference>
<dbReference type="Gene3D" id="1.10.1200.10">
    <property type="entry name" value="ACP-like"/>
    <property type="match status" value="1"/>
</dbReference>
<dbReference type="PANTHER" id="PTHR43439:SF2">
    <property type="entry name" value="ENZYME, PUTATIVE (JCVI)-RELATED"/>
    <property type="match status" value="1"/>
</dbReference>
<dbReference type="Pfam" id="PF07993">
    <property type="entry name" value="NAD_binding_4"/>
    <property type="match status" value="1"/>
</dbReference>
<dbReference type="SUPFAM" id="SSF47336">
    <property type="entry name" value="ACP-like"/>
    <property type="match status" value="1"/>
</dbReference>
<dbReference type="InterPro" id="IPR051414">
    <property type="entry name" value="Adenylate-forming_Reductase"/>
</dbReference>
<dbReference type="PANTHER" id="PTHR43439">
    <property type="entry name" value="PHENYLACETATE-COENZYME A LIGASE"/>
    <property type="match status" value="1"/>
</dbReference>
<keyword evidence="5" id="KW-1185">Reference proteome</keyword>
<keyword evidence="2" id="KW-0597">Phosphoprotein</keyword>
<evidence type="ECO:0000256" key="2">
    <source>
        <dbReference type="ARBA" id="ARBA00022553"/>
    </source>
</evidence>
<gene>
    <name evidence="4" type="ORF">IMSHALPRED_005937</name>
</gene>
<feature type="domain" description="Carrier" evidence="3">
    <location>
        <begin position="554"/>
        <end position="629"/>
    </location>
</feature>
<evidence type="ECO:0000256" key="1">
    <source>
        <dbReference type="ARBA" id="ARBA00022450"/>
    </source>
</evidence>
<dbReference type="InterPro" id="IPR000873">
    <property type="entry name" value="AMP-dep_synth/lig_dom"/>
</dbReference>
<dbReference type="InterPro" id="IPR020845">
    <property type="entry name" value="AMP-binding_CS"/>
</dbReference>
<dbReference type="InterPro" id="IPR036291">
    <property type="entry name" value="NAD(P)-bd_dom_sf"/>
</dbReference>
<dbReference type="AlphaFoldDB" id="A0A8H3FKA9"/>
<dbReference type="PROSITE" id="PS00455">
    <property type="entry name" value="AMP_BINDING"/>
    <property type="match status" value="1"/>
</dbReference>
<evidence type="ECO:0000313" key="5">
    <source>
        <dbReference type="Proteomes" id="UP000664534"/>
    </source>
</evidence>
<keyword evidence="1" id="KW-0596">Phosphopantetheine</keyword>
<comment type="caution">
    <text evidence="4">The sequence shown here is derived from an EMBL/GenBank/DDBJ whole genome shotgun (WGS) entry which is preliminary data.</text>
</comment>
<dbReference type="PROSITE" id="PS50075">
    <property type="entry name" value="CARRIER"/>
    <property type="match status" value="1"/>
</dbReference>
<dbReference type="Gene3D" id="3.40.50.12780">
    <property type="entry name" value="N-terminal domain of ligase-like"/>
    <property type="match status" value="1"/>
</dbReference>
<dbReference type="Gene3D" id="3.40.50.720">
    <property type="entry name" value="NAD(P)-binding Rossmann-like Domain"/>
    <property type="match status" value="1"/>
</dbReference>
<dbReference type="EMBL" id="CAJPDT010000033">
    <property type="protein sequence ID" value="CAF9923473.1"/>
    <property type="molecule type" value="Genomic_DNA"/>
</dbReference>
<dbReference type="Pfam" id="PF23562">
    <property type="entry name" value="AMP-binding_C_3"/>
    <property type="match status" value="1"/>
</dbReference>
<dbReference type="Proteomes" id="UP000664534">
    <property type="component" value="Unassembled WGS sequence"/>
</dbReference>
<proteinExistence type="predicted"/>
<dbReference type="InterPro" id="IPR036736">
    <property type="entry name" value="ACP-like_sf"/>
</dbReference>
<dbReference type="InterPro" id="IPR009081">
    <property type="entry name" value="PP-bd_ACP"/>
</dbReference>
<evidence type="ECO:0000313" key="4">
    <source>
        <dbReference type="EMBL" id="CAF9923473.1"/>
    </source>
</evidence>
<name>A0A8H3FKA9_9LECA</name>
<dbReference type="SUPFAM" id="SSF56801">
    <property type="entry name" value="Acetyl-CoA synthetase-like"/>
    <property type="match status" value="1"/>
</dbReference>
<dbReference type="Pfam" id="PF00501">
    <property type="entry name" value="AMP-binding"/>
    <property type="match status" value="1"/>
</dbReference>
<reference evidence="4" key="1">
    <citation type="submission" date="2021-03" db="EMBL/GenBank/DDBJ databases">
        <authorList>
            <person name="Tagirdzhanova G."/>
        </authorList>
    </citation>
    <scope>NUCLEOTIDE SEQUENCE</scope>
</reference>
<accession>A0A8H3FKA9</accession>
<protein>
    <recommendedName>
        <fullName evidence="3">Carrier domain-containing protein</fullName>
    </recommendedName>
</protein>
<sequence>MEGTRAPSFQFTGDLLPHLVDKRAALTPDNIYSEYPVSTLTYDKGYRKITYTDFANAINGVARWLVDTLGLGRNFETLAYIGPNDIRYPALILGAVKAGYKLFLPSPRNSVAAQFNLFDKLHCKILLSPDPRPPAVTAIVDHQDFRVVQVPSVSHLLDIQHHHFVFDKSWPEAQSEPLFIVHTSGSTGMPKPLVYTHASAATNIKMMSLDPPAGYESQDRVYQGRRVFIAFPPFHGAYLVSHLFNSVPFGTVMIAPTSGTLLSDVALLVPSIVQDLAQNPKLLDYCSKHLRAIIYAGGDLPQMLGDVVASKIKLLNQFGASELGLTPAIISLTNRGPEDWKYIQFHPQLGLELRQASDDIYELYAVRDPEKIDTQPTFTIFPNAQEYASRDLFVRHPSKSDLWSWQARADDIIVFLNGEKTNPISMEQHIVSRSIDISAALVVGAQRFQAALLIESTTTDNGETMSPAERAAFIERIWPIVEEANKDAPSHARIEKSHVLFTQPRRPMLRAGKGTIQRSGTLKSYASEINALYRDADTISTDLEGEVEKFKNALDEATVSKCVRQSILSTVEWPSLDKSANFFTLGMDSLQALSLVRKLRHRLVIPVALSTVYTNPSISTLTAAILHILDQHFTSKASQEQARTKERTDIINEYKMEIDSRLLPKSDVEFNGHPKQKQEVVILTGSTGTLGSYILDTLLQDPTVAYIYCLNRARDGLSVQKKKNRLLGLQNSPNGKKVSFLTVDLSQEFFNLTEAQYNELGSKVTLVIHNAWTVNFNLSLTSFKPQLEGLVHLLGFANDSARSARFFYISSISSVISYRSTTGKTPEKPVVADTAPGPNGYPESKYVAEQIIEYAAQSVSFGPSAAFARVGQIAGAANYSGIWNKDEWFPSMIISSVQIGALPDSLGSSFNQINWVPIDLLANILLELALRKGQSAASCTATETRHTKVYHPLNPHTITWTELRAAVIHELSTHTKKPMEVVPLRVWIAKVRKESEFTSSDGVNLEAALRRNPAAKLLDFFEDLVASETSSINQLAFSETFNLSEAMRELEPLKDEWVRKWIREWFAPVDGAGTS</sequence>
<dbReference type="InterPro" id="IPR042099">
    <property type="entry name" value="ANL_N_sf"/>
</dbReference>
<organism evidence="4 5">
    <name type="scientific">Imshaugia aleurites</name>
    <dbReference type="NCBI Taxonomy" id="172621"/>
    <lineage>
        <taxon>Eukaryota</taxon>
        <taxon>Fungi</taxon>
        <taxon>Dikarya</taxon>
        <taxon>Ascomycota</taxon>
        <taxon>Pezizomycotina</taxon>
        <taxon>Lecanoromycetes</taxon>
        <taxon>OSLEUM clade</taxon>
        <taxon>Lecanoromycetidae</taxon>
        <taxon>Lecanorales</taxon>
        <taxon>Lecanorineae</taxon>
        <taxon>Parmeliaceae</taxon>
        <taxon>Imshaugia</taxon>
    </lineage>
</organism>
<dbReference type="SUPFAM" id="SSF51735">
    <property type="entry name" value="NAD(P)-binding Rossmann-fold domains"/>
    <property type="match status" value="1"/>
</dbReference>